<feature type="region of interest" description="Disordered" evidence="1">
    <location>
        <begin position="248"/>
        <end position="287"/>
    </location>
</feature>
<feature type="compositionally biased region" description="Polar residues" evidence="1">
    <location>
        <begin position="657"/>
        <end position="669"/>
    </location>
</feature>
<accession>A0AAV9GPV3</accession>
<organism evidence="2 3">
    <name type="scientific">Podospora aff. communis PSN243</name>
    <dbReference type="NCBI Taxonomy" id="3040156"/>
    <lineage>
        <taxon>Eukaryota</taxon>
        <taxon>Fungi</taxon>
        <taxon>Dikarya</taxon>
        <taxon>Ascomycota</taxon>
        <taxon>Pezizomycotina</taxon>
        <taxon>Sordariomycetes</taxon>
        <taxon>Sordariomycetidae</taxon>
        <taxon>Sordariales</taxon>
        <taxon>Podosporaceae</taxon>
        <taxon>Podospora</taxon>
    </lineage>
</organism>
<feature type="compositionally biased region" description="Basic and acidic residues" evidence="1">
    <location>
        <begin position="1"/>
        <end position="12"/>
    </location>
</feature>
<feature type="compositionally biased region" description="Basic and acidic residues" evidence="1">
    <location>
        <begin position="75"/>
        <end position="91"/>
    </location>
</feature>
<proteinExistence type="predicted"/>
<feature type="compositionally biased region" description="Low complexity" evidence="1">
    <location>
        <begin position="95"/>
        <end position="109"/>
    </location>
</feature>
<evidence type="ECO:0000313" key="2">
    <source>
        <dbReference type="EMBL" id="KAK4449985.1"/>
    </source>
</evidence>
<reference evidence="2" key="1">
    <citation type="journal article" date="2023" name="Mol. Phylogenet. Evol.">
        <title>Genome-scale phylogeny and comparative genomics of the fungal order Sordariales.</title>
        <authorList>
            <person name="Hensen N."/>
            <person name="Bonometti L."/>
            <person name="Westerberg I."/>
            <person name="Brannstrom I.O."/>
            <person name="Guillou S."/>
            <person name="Cros-Aarteil S."/>
            <person name="Calhoun S."/>
            <person name="Haridas S."/>
            <person name="Kuo A."/>
            <person name="Mondo S."/>
            <person name="Pangilinan J."/>
            <person name="Riley R."/>
            <person name="LaButti K."/>
            <person name="Andreopoulos B."/>
            <person name="Lipzen A."/>
            <person name="Chen C."/>
            <person name="Yan M."/>
            <person name="Daum C."/>
            <person name="Ng V."/>
            <person name="Clum A."/>
            <person name="Steindorff A."/>
            <person name="Ohm R.A."/>
            <person name="Martin F."/>
            <person name="Silar P."/>
            <person name="Natvig D.O."/>
            <person name="Lalanne C."/>
            <person name="Gautier V."/>
            <person name="Ament-Velasquez S.L."/>
            <person name="Kruys A."/>
            <person name="Hutchinson M.I."/>
            <person name="Powell A.J."/>
            <person name="Barry K."/>
            <person name="Miller A.N."/>
            <person name="Grigoriev I.V."/>
            <person name="Debuchy R."/>
            <person name="Gladieux P."/>
            <person name="Hiltunen Thoren M."/>
            <person name="Johannesson H."/>
        </authorList>
    </citation>
    <scope>NUCLEOTIDE SEQUENCE</scope>
    <source>
        <strain evidence="2">PSN243</strain>
    </source>
</reference>
<feature type="region of interest" description="Disordered" evidence="1">
    <location>
        <begin position="352"/>
        <end position="559"/>
    </location>
</feature>
<dbReference type="Proteomes" id="UP001321760">
    <property type="component" value="Unassembled WGS sequence"/>
</dbReference>
<gene>
    <name evidence="2" type="ORF">QBC34DRAFT_379632</name>
</gene>
<feature type="compositionally biased region" description="Polar residues" evidence="1">
    <location>
        <begin position="854"/>
        <end position="868"/>
    </location>
</feature>
<feature type="compositionally biased region" description="Low complexity" evidence="1">
    <location>
        <begin position="870"/>
        <end position="883"/>
    </location>
</feature>
<feature type="compositionally biased region" description="Basic and acidic residues" evidence="1">
    <location>
        <begin position="412"/>
        <end position="426"/>
    </location>
</feature>
<feature type="compositionally biased region" description="Pro residues" evidence="1">
    <location>
        <begin position="937"/>
        <end position="946"/>
    </location>
</feature>
<name>A0AAV9GPV3_9PEZI</name>
<comment type="caution">
    <text evidence="2">The sequence shown here is derived from an EMBL/GenBank/DDBJ whole genome shotgun (WGS) entry which is preliminary data.</text>
</comment>
<feature type="compositionally biased region" description="Basic and acidic residues" evidence="1">
    <location>
        <begin position="381"/>
        <end position="391"/>
    </location>
</feature>
<sequence length="1220" mass="129645">MATESLRGRSDEATLTSEPEPAIKITESHDDSPEQPRVNGDASPTDEIENKHITDIVDDLVNSTEVSVSGGSDNEASKSDASKLKDGEKGHGRTSSSVKKSFKSISVNKTFLTTKGTPPAAPSKPSDKLAPTSGVASAPSATLTSRPRLVAKSGSGLVAKSSSGANGGKSGSAPDPNAVWNKNRPVPPPPPKNYTDEELKKYGIHMASRLQTDDSKAGQANWADIDDDDEDWAPETITWQDGTKIAIPHTEEHPPVPEPVPAPAPAPAPVSNPVSTSRISTKENGVVEKPKLTPVAAPTIIKPGVLASGKGLVLKGVPEKPTLVAKPPAPPTPVKSPWASIPKVEKASPVITDLPNHGVAKHPIKDAPIAKSITPPPPKEIAADDFSRSTWRDGSSGGGRELYNSQSGRYEPVTDRRGSFRHEPQHGRQPALLQRPNHDQQGPMDPVAFQGRPGEQPYGRRRGSSNVSGGSGALHRLKTHDQPLPPPELINRRGSMTGRSDSPASPRTYSPGPRHGQAWPPRASPAMSHATPYSQHSQAIPPAAHQQVPPITEDEVELQKRVMRERRELAMKRRLEEEAKEEAERKERIRLKLEALGPAPESNSAKKAAAKDHSVVTPTHIQSRDPLPTQPATTAEEKKTSDKAPSTTAASEAGRVESSNGVLPQSLPSPDTVESRPQPHGGSHAHPWPNPTKQPERYPAASWGGQTTTAKNVWGAPNNNRSLGNGTFNADLVTAPVQLSTKAGPGPIAPPTSSRAPPVASAPETNARQPPIGPPRQASGGRLGAHERAAAQNEWSAKVRVADAAFNQLLNEEYRERDEQLRKDGRTLHDIQPMIKDTWRPTKVDERGYRNETAPKQSIKLTPESTWTGAPEAKPAPQQKAPALDTQRVHNAAPVRDVTTAAILGSSGTAPQPTRGSRFFPAHRDRQDAGSEAPLRPKSPSPPPPDMAGHPAFDGDVAHPHVSLPRPPVVVRLPPAAPANVPQGPASMTHGPSFAWASQAAYKEELSPVTGAPGPSPGAPSGNWQEKFNSLFGRSNHPAPKSPVAESVATKVRDEECFEERETGSLPFVHLPTDVPEMAWQPSPAPKPLPKKLQATVSSADAISFPVDVTGSGTVWRISLPGHDPTVVTLPFGSGRSRSNPRRGGGMRGGRHPPTAPHHRGDHRGDHRGGGKGRDGSSSYSNDHGAGPSSSSSAPNRNNRGGFRGGRGEGWSRSTPSIQT</sequence>
<feature type="compositionally biased region" description="Polar residues" evidence="1">
    <location>
        <begin position="61"/>
        <end position="74"/>
    </location>
</feature>
<feature type="compositionally biased region" description="Polar residues" evidence="1">
    <location>
        <begin position="906"/>
        <end position="915"/>
    </location>
</feature>
<feature type="region of interest" description="Disordered" evidence="1">
    <location>
        <begin position="1117"/>
        <end position="1220"/>
    </location>
</feature>
<feature type="region of interest" description="Disordered" evidence="1">
    <location>
        <begin position="842"/>
        <end position="891"/>
    </location>
</feature>
<keyword evidence="3" id="KW-1185">Reference proteome</keyword>
<feature type="compositionally biased region" description="Polar residues" evidence="1">
    <location>
        <begin position="704"/>
        <end position="728"/>
    </location>
</feature>
<feature type="compositionally biased region" description="Low complexity" evidence="1">
    <location>
        <begin position="1185"/>
        <end position="1201"/>
    </location>
</feature>
<feature type="compositionally biased region" description="Polar residues" evidence="1">
    <location>
        <begin position="497"/>
        <end position="508"/>
    </location>
</feature>
<feature type="region of interest" description="Disordered" evidence="1">
    <location>
        <begin position="1"/>
        <end position="231"/>
    </location>
</feature>
<dbReference type="AlphaFoldDB" id="A0AAV9GPV3"/>
<feature type="compositionally biased region" description="Pro residues" evidence="1">
    <location>
        <begin position="256"/>
        <end position="270"/>
    </location>
</feature>
<evidence type="ECO:0000313" key="3">
    <source>
        <dbReference type="Proteomes" id="UP001321760"/>
    </source>
</evidence>
<evidence type="ECO:0000256" key="1">
    <source>
        <dbReference type="SAM" id="MobiDB-lite"/>
    </source>
</evidence>
<reference evidence="2" key="2">
    <citation type="submission" date="2023-05" db="EMBL/GenBank/DDBJ databases">
        <authorList>
            <consortium name="Lawrence Berkeley National Laboratory"/>
            <person name="Steindorff A."/>
            <person name="Hensen N."/>
            <person name="Bonometti L."/>
            <person name="Westerberg I."/>
            <person name="Brannstrom I.O."/>
            <person name="Guillou S."/>
            <person name="Cros-Aarteil S."/>
            <person name="Calhoun S."/>
            <person name="Haridas S."/>
            <person name="Kuo A."/>
            <person name="Mondo S."/>
            <person name="Pangilinan J."/>
            <person name="Riley R."/>
            <person name="Labutti K."/>
            <person name="Andreopoulos B."/>
            <person name="Lipzen A."/>
            <person name="Chen C."/>
            <person name="Yanf M."/>
            <person name="Daum C."/>
            <person name="Ng V."/>
            <person name="Clum A."/>
            <person name="Ohm R."/>
            <person name="Martin F."/>
            <person name="Silar P."/>
            <person name="Natvig D."/>
            <person name="Lalanne C."/>
            <person name="Gautier V."/>
            <person name="Ament-Velasquez S.L."/>
            <person name="Kruys A."/>
            <person name="Hutchinson M.I."/>
            <person name="Powell A.J."/>
            <person name="Barry K."/>
            <person name="Miller A.N."/>
            <person name="Grigoriev I.V."/>
            <person name="Debuchy R."/>
            <person name="Gladieux P."/>
            <person name="Thoren M.H."/>
            <person name="Johannesson H."/>
        </authorList>
    </citation>
    <scope>NUCLEOTIDE SEQUENCE</scope>
    <source>
        <strain evidence="2">PSN243</strain>
    </source>
</reference>
<dbReference type="EMBL" id="MU865934">
    <property type="protein sequence ID" value="KAK4449985.1"/>
    <property type="molecule type" value="Genomic_DNA"/>
</dbReference>
<feature type="region of interest" description="Disordered" evidence="1">
    <location>
        <begin position="321"/>
        <end position="340"/>
    </location>
</feature>
<feature type="region of interest" description="Disordered" evidence="1">
    <location>
        <begin position="903"/>
        <end position="964"/>
    </location>
</feature>
<protein>
    <submittedName>
        <fullName evidence="2">Uncharacterized protein</fullName>
    </submittedName>
</protein>
<feature type="region of interest" description="Disordered" evidence="1">
    <location>
        <begin position="591"/>
        <end position="796"/>
    </location>
</feature>
<feature type="compositionally biased region" description="Basic and acidic residues" evidence="1">
    <location>
        <begin position="1163"/>
        <end position="1175"/>
    </location>
</feature>